<dbReference type="SMART" id="SM00225">
    <property type="entry name" value="BTB"/>
    <property type="match status" value="1"/>
</dbReference>
<dbReference type="PROSITE" id="PS50097">
    <property type="entry name" value="BTB"/>
    <property type="match status" value="1"/>
</dbReference>
<accession>A0AAD4L7J2</accession>
<name>A0AAD4L7J2_9AGAM</name>
<dbReference type="InterPro" id="IPR000210">
    <property type="entry name" value="BTB/POZ_dom"/>
</dbReference>
<dbReference type="EMBL" id="JAKELL010000260">
    <property type="protein sequence ID" value="KAH8977946.1"/>
    <property type="molecule type" value="Genomic_DNA"/>
</dbReference>
<dbReference type="Proteomes" id="UP001201163">
    <property type="component" value="Unassembled WGS sequence"/>
</dbReference>
<dbReference type="InterPro" id="IPR011333">
    <property type="entry name" value="SKP1/BTB/POZ_sf"/>
</dbReference>
<dbReference type="Pfam" id="PF00651">
    <property type="entry name" value="BTB"/>
    <property type="match status" value="1"/>
</dbReference>
<reference evidence="2" key="1">
    <citation type="submission" date="2022-01" db="EMBL/GenBank/DDBJ databases">
        <title>Comparative genomics reveals a dynamic genome evolution in the ectomycorrhizal milk-cap (Lactarius) mushrooms.</title>
        <authorList>
            <consortium name="DOE Joint Genome Institute"/>
            <person name="Lebreton A."/>
            <person name="Tang N."/>
            <person name="Kuo A."/>
            <person name="LaButti K."/>
            <person name="Drula E."/>
            <person name="Barry K."/>
            <person name="Clum A."/>
            <person name="Lipzen A."/>
            <person name="Mousain D."/>
            <person name="Ng V."/>
            <person name="Wang R."/>
            <person name="Wang X."/>
            <person name="Dai Y."/>
            <person name="Henrissat B."/>
            <person name="Grigoriev I.V."/>
            <person name="Guerin-Laguette A."/>
            <person name="Yu F."/>
            <person name="Martin F.M."/>
        </authorList>
    </citation>
    <scope>NUCLEOTIDE SEQUENCE</scope>
    <source>
        <strain evidence="2">QP</strain>
    </source>
</reference>
<dbReference type="Gene3D" id="3.30.710.10">
    <property type="entry name" value="Potassium Channel Kv1.1, Chain A"/>
    <property type="match status" value="1"/>
</dbReference>
<evidence type="ECO:0000259" key="1">
    <source>
        <dbReference type="PROSITE" id="PS50097"/>
    </source>
</evidence>
<dbReference type="SUPFAM" id="SSF54695">
    <property type="entry name" value="POZ domain"/>
    <property type="match status" value="1"/>
</dbReference>
<comment type="caution">
    <text evidence="2">The sequence shown here is derived from an EMBL/GenBank/DDBJ whole genome shotgun (WGS) entry which is preliminary data.</text>
</comment>
<evidence type="ECO:0000313" key="3">
    <source>
        <dbReference type="Proteomes" id="UP001201163"/>
    </source>
</evidence>
<protein>
    <recommendedName>
        <fullName evidence="1">BTB domain-containing protein</fullName>
    </recommendedName>
</protein>
<sequence>MMVLENLEDEVNIMPGAHLHELWKYHERVKRNLASCLVEFRRSGVPGIVRDLNCGTPPSGTPSIPQWLGDYVESLAQAPHRFDLIEFESALADHIRNRPQNSTPCPCVGISSQTIHAFWVALTAIVNEAMEEADSSLALVTEEPTPEYLDPPFLPQCLDLPDANIIVRSSDQVNFPVRKSVLAMSSPFFNDLLSLPQPPDGELVDGLPVIQLSEDAVLLNSLISLLHPVSPVIPSSYEKVFALLAACQKYDMESIQSNIRAGIKLGKFPAPVGDEAFSAYAVASGLGLIPEMENAARLTLGYPMTFESLGEQLRSFEGRALCDLARYRKRCRDNLVSCLNSFFDVRSRFQMWAGCRQPFTPTPNNTRDPPTVWLRDFFSGKSAELQNGFTRAISSPSTVLEEYLEALRNHNHCDSCFRVHVREGETFCRELGDQLAQTLDEVSVFHNEDLRRPRRN</sequence>
<proteinExistence type="predicted"/>
<organism evidence="2 3">
    <name type="scientific">Lactarius akahatsu</name>
    <dbReference type="NCBI Taxonomy" id="416441"/>
    <lineage>
        <taxon>Eukaryota</taxon>
        <taxon>Fungi</taxon>
        <taxon>Dikarya</taxon>
        <taxon>Basidiomycota</taxon>
        <taxon>Agaricomycotina</taxon>
        <taxon>Agaricomycetes</taxon>
        <taxon>Russulales</taxon>
        <taxon>Russulaceae</taxon>
        <taxon>Lactarius</taxon>
    </lineage>
</organism>
<dbReference type="AlphaFoldDB" id="A0AAD4L7J2"/>
<gene>
    <name evidence="2" type="ORF">EDB92DRAFT_669096</name>
</gene>
<keyword evidence="3" id="KW-1185">Reference proteome</keyword>
<evidence type="ECO:0000313" key="2">
    <source>
        <dbReference type="EMBL" id="KAH8977946.1"/>
    </source>
</evidence>
<feature type="domain" description="BTB" evidence="1">
    <location>
        <begin position="161"/>
        <end position="235"/>
    </location>
</feature>